<protein>
    <submittedName>
        <fullName evidence="6">TraR/DksA family transcriptional regulator</fullName>
    </submittedName>
</protein>
<reference evidence="6 7" key="2">
    <citation type="submission" date="2019-05" db="EMBL/GenBank/DDBJ databases">
        <authorList>
            <person name="Suflita J.M."/>
            <person name="Marks C.R."/>
        </authorList>
    </citation>
    <scope>NUCLEOTIDE SEQUENCE [LARGE SCALE GENOMIC DNA]</scope>
    <source>
        <strain evidence="6 7">ALDC</strain>
    </source>
</reference>
<evidence type="ECO:0000259" key="5">
    <source>
        <dbReference type="Pfam" id="PF01258"/>
    </source>
</evidence>
<dbReference type="InterPro" id="IPR000962">
    <property type="entry name" value="Znf_DskA_TraR"/>
</dbReference>
<dbReference type="SUPFAM" id="SSF57716">
    <property type="entry name" value="Glucocorticoid receptor-like (DNA-binding domain)"/>
    <property type="match status" value="1"/>
</dbReference>
<dbReference type="PANTHER" id="PTHR33823:SF4">
    <property type="entry name" value="GENERAL STRESS PROTEIN 16O"/>
    <property type="match status" value="1"/>
</dbReference>
<dbReference type="InterPro" id="IPR037187">
    <property type="entry name" value="DnaK_N"/>
</dbReference>
<feature type="domain" description="Zinc finger DksA/TraR C4-type" evidence="5">
    <location>
        <begin position="82"/>
        <end position="117"/>
    </location>
</feature>
<evidence type="ECO:0000256" key="2">
    <source>
        <dbReference type="ARBA" id="ARBA00022771"/>
    </source>
</evidence>
<sequence length="160" mass="18268">MSLDQKALRYFREMLERALDGLHEAVQGQFSCPEVQPAPDGPMDEADKADLEHHREVLRHIENRNRKLAWQIHRALERIEKGEFGICESCGDPISYKRLMVQPTAVLCLSCQREIERAEKASGRRASRAESWATIPGGIETSDPWRYSMSGAVQIPRRPL</sequence>
<dbReference type="AlphaFoldDB" id="A0A4P8L1H6"/>
<dbReference type="EMBL" id="CP040098">
    <property type="protein sequence ID" value="QCQ21716.1"/>
    <property type="molecule type" value="Genomic_DNA"/>
</dbReference>
<dbReference type="SUPFAM" id="SSF109635">
    <property type="entry name" value="DnaK suppressor protein DksA, alpha-hairpin domain"/>
    <property type="match status" value="1"/>
</dbReference>
<keyword evidence="2" id="KW-0863">Zinc-finger</keyword>
<keyword evidence="3" id="KW-0862">Zinc</keyword>
<evidence type="ECO:0000256" key="4">
    <source>
        <dbReference type="PROSITE-ProRule" id="PRU00510"/>
    </source>
</evidence>
<dbReference type="PROSITE" id="PS51128">
    <property type="entry name" value="ZF_DKSA_2"/>
    <property type="match status" value="1"/>
</dbReference>
<dbReference type="PROSITE" id="PS01102">
    <property type="entry name" value="ZF_DKSA_1"/>
    <property type="match status" value="1"/>
</dbReference>
<dbReference type="KEGG" id="dax:FDQ92_05700"/>
<keyword evidence="7" id="KW-1185">Reference proteome</keyword>
<evidence type="ECO:0000313" key="6">
    <source>
        <dbReference type="EMBL" id="QCQ21716.1"/>
    </source>
</evidence>
<dbReference type="PANTHER" id="PTHR33823">
    <property type="entry name" value="RNA POLYMERASE-BINDING TRANSCRIPTION FACTOR DKSA-RELATED"/>
    <property type="match status" value="1"/>
</dbReference>
<dbReference type="InterPro" id="IPR020458">
    <property type="entry name" value="Znf_DskA_TraR_CS"/>
</dbReference>
<evidence type="ECO:0000256" key="3">
    <source>
        <dbReference type="ARBA" id="ARBA00022833"/>
    </source>
</evidence>
<gene>
    <name evidence="6" type="ORF">FDQ92_05700</name>
</gene>
<dbReference type="OrthoDB" id="9803742at2"/>
<dbReference type="Gene3D" id="1.20.120.910">
    <property type="entry name" value="DksA, coiled-coil domain"/>
    <property type="match status" value="1"/>
</dbReference>
<evidence type="ECO:0000313" key="7">
    <source>
        <dbReference type="Proteomes" id="UP000298602"/>
    </source>
</evidence>
<dbReference type="GO" id="GO:0008270">
    <property type="term" value="F:zinc ion binding"/>
    <property type="evidence" value="ECO:0007669"/>
    <property type="project" value="UniProtKB-KW"/>
</dbReference>
<dbReference type="RefSeq" id="WP_137423685.1">
    <property type="nucleotide sequence ID" value="NZ_CP040098.1"/>
</dbReference>
<dbReference type="Proteomes" id="UP000298602">
    <property type="component" value="Chromosome"/>
</dbReference>
<evidence type="ECO:0000256" key="1">
    <source>
        <dbReference type="ARBA" id="ARBA00022723"/>
    </source>
</evidence>
<proteinExistence type="predicted"/>
<dbReference type="Pfam" id="PF01258">
    <property type="entry name" value="zf-dskA_traR"/>
    <property type="match status" value="1"/>
</dbReference>
<organism evidence="6 7">
    <name type="scientific">Desulfoglaeba alkanexedens ALDC</name>
    <dbReference type="NCBI Taxonomy" id="980445"/>
    <lineage>
        <taxon>Bacteria</taxon>
        <taxon>Pseudomonadati</taxon>
        <taxon>Thermodesulfobacteriota</taxon>
        <taxon>Syntrophobacteria</taxon>
        <taxon>Syntrophobacterales</taxon>
        <taxon>Syntrophobacteraceae</taxon>
        <taxon>Desulfoglaeba</taxon>
    </lineage>
</organism>
<name>A0A4P8L1H6_9BACT</name>
<reference evidence="6 7" key="1">
    <citation type="submission" date="2019-05" db="EMBL/GenBank/DDBJ databases">
        <title>The Complete Genome Sequence of the n-alkane-degrading Desulfoglaeba alkanexedens ALDC reveals multiple alkylsuccinate synthase gene clusters.</title>
        <authorList>
            <person name="Callaghan A.V."/>
            <person name="Davidova I.A."/>
            <person name="Duncan K.E."/>
            <person name="Morris B."/>
            <person name="McInerney M.J."/>
        </authorList>
    </citation>
    <scope>NUCLEOTIDE SEQUENCE [LARGE SCALE GENOMIC DNA]</scope>
    <source>
        <strain evidence="6 7">ALDC</strain>
    </source>
</reference>
<keyword evidence="1" id="KW-0479">Metal-binding</keyword>
<feature type="zinc finger region" description="dksA C4-type" evidence="4">
    <location>
        <begin position="87"/>
        <end position="111"/>
    </location>
</feature>
<accession>A0A4P8L1H6</accession>